<dbReference type="EC" id="6.1.1.14" evidence="10"/>
<evidence type="ECO:0000256" key="10">
    <source>
        <dbReference type="HAMAP-Rule" id="MF_00255"/>
    </source>
</evidence>
<dbReference type="PROSITE" id="PS50861">
    <property type="entry name" value="AA_TRNA_LIGASE_II_GLYAB"/>
    <property type="match status" value="1"/>
</dbReference>
<evidence type="ECO:0000256" key="5">
    <source>
        <dbReference type="ARBA" id="ARBA00022741"/>
    </source>
</evidence>
<keyword evidence="4 10" id="KW-0436">Ligase</keyword>
<feature type="domain" description="DALR anticodon binding" evidence="11">
    <location>
        <begin position="580"/>
        <end position="661"/>
    </location>
</feature>
<comment type="subunit">
    <text evidence="10">Tetramer of two alpha and two beta subunits.</text>
</comment>
<keyword evidence="7 10" id="KW-0648">Protein biosynthesis</keyword>
<dbReference type="GO" id="GO:0005829">
    <property type="term" value="C:cytosol"/>
    <property type="evidence" value="ECO:0007669"/>
    <property type="project" value="TreeGrafter"/>
</dbReference>
<dbReference type="EMBL" id="AEUX02000007">
    <property type="protein sequence ID" value="EHI68797.1"/>
    <property type="molecule type" value="Genomic_DNA"/>
</dbReference>
<dbReference type="NCBIfam" id="TIGR00211">
    <property type="entry name" value="glyS"/>
    <property type="match status" value="1"/>
</dbReference>
<evidence type="ECO:0000256" key="3">
    <source>
        <dbReference type="ARBA" id="ARBA00022490"/>
    </source>
</evidence>
<dbReference type="PANTHER" id="PTHR30075:SF2">
    <property type="entry name" value="GLYCINE--TRNA LIGASE, CHLOROPLASTIC_MITOCHONDRIAL 2"/>
    <property type="match status" value="1"/>
</dbReference>
<accession>G5K4B0</accession>
<organism evidence="12 13">
    <name type="scientific">Streptococcus ictaluri 707-05</name>
    <dbReference type="NCBI Taxonomy" id="764299"/>
    <lineage>
        <taxon>Bacteria</taxon>
        <taxon>Bacillati</taxon>
        <taxon>Bacillota</taxon>
        <taxon>Bacilli</taxon>
        <taxon>Lactobacillales</taxon>
        <taxon>Streptococcaceae</taxon>
        <taxon>Streptococcus</taxon>
    </lineage>
</organism>
<dbReference type="GO" id="GO:0005524">
    <property type="term" value="F:ATP binding"/>
    <property type="evidence" value="ECO:0007669"/>
    <property type="project" value="UniProtKB-UniRule"/>
</dbReference>
<evidence type="ECO:0000256" key="2">
    <source>
        <dbReference type="ARBA" id="ARBA00008226"/>
    </source>
</evidence>
<keyword evidence="5 10" id="KW-0547">Nucleotide-binding</keyword>
<dbReference type="GO" id="GO:0004820">
    <property type="term" value="F:glycine-tRNA ligase activity"/>
    <property type="evidence" value="ECO:0007669"/>
    <property type="project" value="UniProtKB-UniRule"/>
</dbReference>
<dbReference type="Proteomes" id="UP000003330">
    <property type="component" value="Unassembled WGS sequence"/>
</dbReference>
<evidence type="ECO:0000256" key="7">
    <source>
        <dbReference type="ARBA" id="ARBA00022917"/>
    </source>
</evidence>
<dbReference type="GO" id="GO:0006426">
    <property type="term" value="P:glycyl-tRNA aminoacylation"/>
    <property type="evidence" value="ECO:0007669"/>
    <property type="project" value="UniProtKB-UniRule"/>
</dbReference>
<gene>
    <name evidence="10 12" type="primary">glyS</name>
    <name evidence="12" type="ORF">STRIC_1630</name>
</gene>
<evidence type="ECO:0000256" key="6">
    <source>
        <dbReference type="ARBA" id="ARBA00022840"/>
    </source>
</evidence>
<dbReference type="OrthoDB" id="9775440at2"/>
<dbReference type="GO" id="GO:0006420">
    <property type="term" value="P:arginyl-tRNA aminoacylation"/>
    <property type="evidence" value="ECO:0007669"/>
    <property type="project" value="InterPro"/>
</dbReference>
<evidence type="ECO:0000256" key="9">
    <source>
        <dbReference type="ARBA" id="ARBA00047937"/>
    </source>
</evidence>
<evidence type="ECO:0000313" key="13">
    <source>
        <dbReference type="Proteomes" id="UP000003330"/>
    </source>
</evidence>
<comment type="subcellular location">
    <subcellularLocation>
        <location evidence="1 10">Cytoplasm</location>
    </subcellularLocation>
</comment>
<dbReference type="AlphaFoldDB" id="G5K4B0"/>
<comment type="catalytic activity">
    <reaction evidence="9 10">
        <text>tRNA(Gly) + glycine + ATP = glycyl-tRNA(Gly) + AMP + diphosphate</text>
        <dbReference type="Rhea" id="RHEA:16013"/>
        <dbReference type="Rhea" id="RHEA-COMP:9664"/>
        <dbReference type="Rhea" id="RHEA-COMP:9683"/>
        <dbReference type="ChEBI" id="CHEBI:30616"/>
        <dbReference type="ChEBI" id="CHEBI:33019"/>
        <dbReference type="ChEBI" id="CHEBI:57305"/>
        <dbReference type="ChEBI" id="CHEBI:78442"/>
        <dbReference type="ChEBI" id="CHEBI:78522"/>
        <dbReference type="ChEBI" id="CHEBI:456215"/>
        <dbReference type="EC" id="6.1.1.14"/>
    </reaction>
</comment>
<reference evidence="12 13" key="1">
    <citation type="journal article" date="2014" name="Int. J. Syst. Evol. Microbiol.">
        <title>Phylogenomics and the dynamic genome evolution of the genus Streptococcus.</title>
        <authorList>
            <consortium name="The Broad Institute Genome Sequencing Platform"/>
            <person name="Richards V.P."/>
            <person name="Palmer S.R."/>
            <person name="Pavinski Bitar P.D."/>
            <person name="Qin X."/>
            <person name="Weinstock G.M."/>
            <person name="Highlander S.K."/>
            <person name="Town C.D."/>
            <person name="Burne R.A."/>
            <person name="Stanhope M.J."/>
        </authorList>
    </citation>
    <scope>NUCLEOTIDE SEQUENCE [LARGE SCALE GENOMIC DNA]</scope>
    <source>
        <strain evidence="12 13">707-05</strain>
    </source>
</reference>
<dbReference type="STRING" id="764299.STRIC_1630"/>
<keyword evidence="6 10" id="KW-0067">ATP-binding</keyword>
<comment type="caution">
    <text evidence="12">The sequence shown here is derived from an EMBL/GenBank/DDBJ whole genome shotgun (WGS) entry which is preliminary data.</text>
</comment>
<dbReference type="SUPFAM" id="SSF109604">
    <property type="entry name" value="HD-domain/PDEase-like"/>
    <property type="match status" value="1"/>
</dbReference>
<evidence type="ECO:0000256" key="4">
    <source>
        <dbReference type="ARBA" id="ARBA00022598"/>
    </source>
</evidence>
<dbReference type="HAMAP" id="MF_00255">
    <property type="entry name" value="Gly_tRNA_synth_beta"/>
    <property type="match status" value="1"/>
</dbReference>
<keyword evidence="3 10" id="KW-0963">Cytoplasm</keyword>
<dbReference type="InterPro" id="IPR008909">
    <property type="entry name" value="DALR_anticod-bd"/>
</dbReference>
<dbReference type="Pfam" id="PF02092">
    <property type="entry name" value="tRNA_synt_2f"/>
    <property type="match status" value="1"/>
</dbReference>
<evidence type="ECO:0000313" key="12">
    <source>
        <dbReference type="EMBL" id="EHI68797.1"/>
    </source>
</evidence>
<comment type="similarity">
    <text evidence="2 10">Belongs to the class-II aminoacyl-tRNA synthetase family.</text>
</comment>
<sequence>MVRQLLVELGLEELPAYVVTSSEKQLGEKMAAFLTDNRLTFEAIQTFSTPRRLAVRVTGLADKQTDLTEDFKGPAKKIALDAQGNFSKAAQGFVRGKGLTLDDIEFRNIKGEEYVYVTKHEEGQETEAVLEGIPTLLASLTFPVSMHWANNAFEYIRPVHTLTVLLDDQALEMDFLDIHSGRISRGHRFLGQETEIASADSYEADLREQFVIADAKERQDMIVEQIKAIEAEKKVQVGIDADLLNEVLNLVEYPTAFMGSFEDKYLDVPEEVLVTSMKNHQRYFVVRDQAGNLMPNFISVRNGNAEHIDNVVKGNEKVLVARLEDGEFFWREDQKLEIADLVAKLSQVTFHEKIGSLSEHMDRSRVIANDLADQAGLSEAEKSALDRAAQLYKFDLLTGMVGEFDELQGIMGEKYALLAGEEAAVAIAIREHYLPNAAEGALPETKVGALLALADKLDTLLSFFSVGLIPSGSNDPYALRRATQGIVRILEAFGWKIAMNELIDRLYQLDFESLNYANKADVMTFIDARIDKMMGNGIPKDIRQAVLAGSNRVVPEMLEMAQALLKASQEAGYKEAVESLSRAFNLAEKANPSVDVNSALFENDEEKALAQVAETLNLNGSAAQKFEQVFELSSVINNFFDNTMVMVEDQALKENRLAILAKLVSKANHLAAFNQLNTK</sequence>
<dbReference type="PANTHER" id="PTHR30075">
    <property type="entry name" value="GLYCYL-TRNA SYNTHETASE"/>
    <property type="match status" value="1"/>
</dbReference>
<dbReference type="InterPro" id="IPR015944">
    <property type="entry name" value="Gly-tRNA-synth_bsu"/>
</dbReference>
<keyword evidence="8 10" id="KW-0030">Aminoacyl-tRNA synthetase</keyword>
<dbReference type="RefSeq" id="WP_008089621.1">
    <property type="nucleotide sequence ID" value="NZ_AEUX02000007.1"/>
</dbReference>
<keyword evidence="13" id="KW-1185">Reference proteome</keyword>
<name>G5K4B0_9STRE</name>
<proteinExistence type="inferred from homology"/>
<evidence type="ECO:0000256" key="1">
    <source>
        <dbReference type="ARBA" id="ARBA00004496"/>
    </source>
</evidence>
<protein>
    <recommendedName>
        <fullName evidence="10">Glycine--tRNA ligase beta subunit</fullName>
        <ecNumber evidence="10">6.1.1.14</ecNumber>
    </recommendedName>
    <alternativeName>
        <fullName evidence="10">Glycyl-tRNA synthetase beta subunit</fullName>
        <shortName evidence="10">GlyRS</shortName>
    </alternativeName>
</protein>
<evidence type="ECO:0000256" key="8">
    <source>
        <dbReference type="ARBA" id="ARBA00023146"/>
    </source>
</evidence>
<dbReference type="PRINTS" id="PR01045">
    <property type="entry name" value="TRNASYNTHGB"/>
</dbReference>
<dbReference type="InterPro" id="IPR006194">
    <property type="entry name" value="Gly-tRNA-synth_heterodimer"/>
</dbReference>
<dbReference type="Pfam" id="PF05746">
    <property type="entry name" value="DALR_1"/>
    <property type="match status" value="1"/>
</dbReference>
<dbReference type="GO" id="GO:0004814">
    <property type="term" value="F:arginine-tRNA ligase activity"/>
    <property type="evidence" value="ECO:0007669"/>
    <property type="project" value="InterPro"/>
</dbReference>
<dbReference type="eggNOG" id="COG0751">
    <property type="taxonomic scope" value="Bacteria"/>
</dbReference>
<evidence type="ECO:0000259" key="11">
    <source>
        <dbReference type="Pfam" id="PF05746"/>
    </source>
</evidence>